<dbReference type="Proteomes" id="UP000234681">
    <property type="component" value="Chromosome 18"/>
</dbReference>
<gene>
    <name evidence="1" type="ORF">rCG_49417</name>
</gene>
<organism evidence="1 2">
    <name type="scientific">Rattus norvegicus</name>
    <name type="common">Rat</name>
    <dbReference type="NCBI Taxonomy" id="10116"/>
    <lineage>
        <taxon>Eukaryota</taxon>
        <taxon>Metazoa</taxon>
        <taxon>Chordata</taxon>
        <taxon>Craniata</taxon>
        <taxon>Vertebrata</taxon>
        <taxon>Euteleostomi</taxon>
        <taxon>Mammalia</taxon>
        <taxon>Eutheria</taxon>
        <taxon>Euarchontoglires</taxon>
        <taxon>Glires</taxon>
        <taxon>Rodentia</taxon>
        <taxon>Myomorpha</taxon>
        <taxon>Muroidea</taxon>
        <taxon>Muridae</taxon>
        <taxon>Murinae</taxon>
        <taxon>Rattus</taxon>
    </lineage>
</organism>
<reference evidence="2" key="1">
    <citation type="submission" date="2005-09" db="EMBL/GenBank/DDBJ databases">
        <authorList>
            <person name="Mural R.J."/>
            <person name="Li P.W."/>
            <person name="Adams M.D."/>
            <person name="Amanatides P.G."/>
            <person name="Baden-Tillson H."/>
            <person name="Barnstead M."/>
            <person name="Chin S.H."/>
            <person name="Dew I."/>
            <person name="Evans C.A."/>
            <person name="Ferriera S."/>
            <person name="Flanigan M."/>
            <person name="Fosler C."/>
            <person name="Glodek A."/>
            <person name="Gu Z."/>
            <person name="Holt R.A."/>
            <person name="Jennings D."/>
            <person name="Kraft C.L."/>
            <person name="Lu F."/>
            <person name="Nguyen T."/>
            <person name="Nusskern D.R."/>
            <person name="Pfannkoch C.M."/>
            <person name="Sitter C."/>
            <person name="Sutton G.G."/>
            <person name="Venter J.C."/>
            <person name="Wang Z."/>
            <person name="Woodage T."/>
            <person name="Zheng X.H."/>
            <person name="Zhong F."/>
        </authorList>
    </citation>
    <scope>NUCLEOTIDE SEQUENCE [LARGE SCALE GENOMIC DNA]</scope>
    <source>
        <strain>BN</strain>
        <strain evidence="2">Sprague-Dawley</strain>
    </source>
</reference>
<protein>
    <submittedName>
        <fullName evidence="1">RCG49417</fullName>
    </submittedName>
</protein>
<evidence type="ECO:0000313" key="1">
    <source>
        <dbReference type="EMBL" id="EDL76104.1"/>
    </source>
</evidence>
<dbReference type="EMBL" id="CH473974">
    <property type="protein sequence ID" value="EDL76104.1"/>
    <property type="molecule type" value="Genomic_DNA"/>
</dbReference>
<evidence type="ECO:0000313" key="2">
    <source>
        <dbReference type="Proteomes" id="UP000234681"/>
    </source>
</evidence>
<dbReference type="AlphaFoldDB" id="A6J2H2"/>
<proteinExistence type="predicted"/>
<accession>A6J2H2</accession>
<name>A6J2H2_RAT</name>
<sequence>MYMVAFGGKLAPSARVVLQ</sequence>